<dbReference type="NCBIfam" id="NF046112">
    <property type="entry name" value="MSMEG_6209_Nter"/>
    <property type="match status" value="1"/>
</dbReference>
<comment type="caution">
    <text evidence="1">The sequence shown here is derived from an EMBL/GenBank/DDBJ whole genome shotgun (WGS) entry which is preliminary data.</text>
</comment>
<keyword evidence="2" id="KW-1185">Reference proteome</keyword>
<sequence length="68" mass="7483">MADRNREDDAIRAVVDLLSDAYRATHHPAEVEEAVAKAHASFAGRPVRDFIPVLVERKARAILDESSG</sequence>
<dbReference type="Gene3D" id="1.10.8.1060">
    <property type="entry name" value="Corynebacterium glutamicum thioredoxin-dependent arsenate reductase, N-terminal domain"/>
    <property type="match status" value="1"/>
</dbReference>
<gene>
    <name evidence="1" type="ORF">PO587_26925</name>
</gene>
<evidence type="ECO:0000313" key="1">
    <source>
        <dbReference type="EMBL" id="MDC2958088.1"/>
    </source>
</evidence>
<organism evidence="1 2">
    <name type="scientific">Streptomyces gilvifuscus</name>
    <dbReference type="NCBI Taxonomy" id="1550617"/>
    <lineage>
        <taxon>Bacteria</taxon>
        <taxon>Bacillati</taxon>
        <taxon>Actinomycetota</taxon>
        <taxon>Actinomycetes</taxon>
        <taxon>Kitasatosporales</taxon>
        <taxon>Streptomycetaceae</taxon>
        <taxon>Streptomyces</taxon>
    </lineage>
</organism>
<proteinExistence type="predicted"/>
<dbReference type="EMBL" id="JAQOSK010000011">
    <property type="protein sequence ID" value="MDC2958088.1"/>
    <property type="molecule type" value="Genomic_DNA"/>
</dbReference>
<evidence type="ECO:0000313" key="2">
    <source>
        <dbReference type="Proteomes" id="UP001221328"/>
    </source>
</evidence>
<accession>A0ABT5FZZ9</accession>
<dbReference type="Proteomes" id="UP001221328">
    <property type="component" value="Unassembled WGS sequence"/>
</dbReference>
<protein>
    <submittedName>
        <fullName evidence="1">Uncharacterized protein</fullName>
    </submittedName>
</protein>
<dbReference type="RefSeq" id="WP_200704673.1">
    <property type="nucleotide sequence ID" value="NZ_JAQOSK010000011.1"/>
</dbReference>
<reference evidence="1 2" key="1">
    <citation type="journal article" date="2015" name="Int. J. Syst. Evol. Microbiol.">
        <title>Streptomyces gilvifuscus sp. nov., an actinomycete that produces antibacterial compounds isolated from soil.</title>
        <authorList>
            <person name="Nguyen T.M."/>
            <person name="Kim J."/>
        </authorList>
    </citation>
    <scope>NUCLEOTIDE SEQUENCE [LARGE SCALE GENOMIC DNA]</scope>
    <source>
        <strain evidence="1 2">T113</strain>
    </source>
</reference>
<name>A0ABT5FZZ9_9ACTN</name>